<proteinExistence type="predicted"/>
<evidence type="ECO:0000256" key="1">
    <source>
        <dbReference type="ARBA" id="ARBA00023002"/>
    </source>
</evidence>
<dbReference type="EMBL" id="JAGTJR010000024">
    <property type="protein sequence ID" value="KAH7042776.1"/>
    <property type="molecule type" value="Genomic_DNA"/>
</dbReference>
<name>A0ABQ8G2H7_9PEZI</name>
<organism evidence="2 3">
    <name type="scientific">Macrophomina phaseolina</name>
    <dbReference type="NCBI Taxonomy" id="35725"/>
    <lineage>
        <taxon>Eukaryota</taxon>
        <taxon>Fungi</taxon>
        <taxon>Dikarya</taxon>
        <taxon>Ascomycota</taxon>
        <taxon>Pezizomycotina</taxon>
        <taxon>Dothideomycetes</taxon>
        <taxon>Dothideomycetes incertae sedis</taxon>
        <taxon>Botryosphaeriales</taxon>
        <taxon>Botryosphaeriaceae</taxon>
        <taxon>Macrophomina</taxon>
    </lineage>
</organism>
<comment type="caution">
    <text evidence="2">The sequence shown here is derived from an EMBL/GenBank/DDBJ whole genome shotgun (WGS) entry which is preliminary data.</text>
</comment>
<evidence type="ECO:0000313" key="2">
    <source>
        <dbReference type="EMBL" id="KAH7042776.1"/>
    </source>
</evidence>
<sequence length="330" mass="35613">MSITAGVVVEQWRNLPIFPKDCAGQTIIVTGSNTGIGFEAAKHFVRLGAARVIIAVRSLSKGEAAKDAIEKATGRIGAAQVWHLDLSSNDSVRAFAKRAAAELDRIDVVLENAGLAVAEFTVAEGTETTIQVNVIGTFLLAFLLLPSLKLSAKKWGITPHLTIVSSSVHAVAQFVEGQHEDIFAAVSQESTSNMMDRYHVSKLLEVYATRQLASLLPVSESGVVINILCPGLCSTELTRNVPWLMWAQIGLMRLLIGRSSEMGSRTLLHAAVAGPDSHGQICADCKIKEDKTAPFVKTEEGQKMQKRVWDQLVVWLEKIEPGCVSTALSA</sequence>
<dbReference type="SUPFAM" id="SSF51735">
    <property type="entry name" value="NAD(P)-binding Rossmann-fold domains"/>
    <property type="match status" value="1"/>
</dbReference>
<dbReference type="PANTHER" id="PTHR43157">
    <property type="entry name" value="PHOSPHATIDYLINOSITOL-GLYCAN BIOSYNTHESIS CLASS F PROTEIN-RELATED"/>
    <property type="match status" value="1"/>
</dbReference>
<gene>
    <name evidence="2" type="ORF">B0J12DRAFT_579131</name>
</gene>
<dbReference type="Pfam" id="PF00106">
    <property type="entry name" value="adh_short"/>
    <property type="match status" value="1"/>
</dbReference>
<dbReference type="Gene3D" id="3.40.50.720">
    <property type="entry name" value="NAD(P)-binding Rossmann-like Domain"/>
    <property type="match status" value="1"/>
</dbReference>
<dbReference type="PANTHER" id="PTHR43157:SF61">
    <property type="entry name" value="DEHYDROGENASE_REDUCTASE FAMILY PROTEIN, PUTATIVE (AFU_ORTHOLOGUE AFUA_3G01250)-RELATED"/>
    <property type="match status" value="1"/>
</dbReference>
<protein>
    <recommendedName>
        <fullName evidence="4">Short-chain dehydrogenase/reductase SDR</fullName>
    </recommendedName>
</protein>
<accession>A0ABQ8G2H7</accession>
<evidence type="ECO:0008006" key="4">
    <source>
        <dbReference type="Google" id="ProtNLM"/>
    </source>
</evidence>
<evidence type="ECO:0000313" key="3">
    <source>
        <dbReference type="Proteomes" id="UP000774617"/>
    </source>
</evidence>
<dbReference type="PRINTS" id="PR00081">
    <property type="entry name" value="GDHRDH"/>
</dbReference>
<dbReference type="InterPro" id="IPR036291">
    <property type="entry name" value="NAD(P)-bd_dom_sf"/>
</dbReference>
<dbReference type="InterPro" id="IPR002347">
    <property type="entry name" value="SDR_fam"/>
</dbReference>
<reference evidence="2 3" key="1">
    <citation type="journal article" date="2021" name="Nat. Commun.">
        <title>Genetic determinants of endophytism in the Arabidopsis root mycobiome.</title>
        <authorList>
            <person name="Mesny F."/>
            <person name="Miyauchi S."/>
            <person name="Thiergart T."/>
            <person name="Pickel B."/>
            <person name="Atanasova L."/>
            <person name="Karlsson M."/>
            <person name="Huettel B."/>
            <person name="Barry K.W."/>
            <person name="Haridas S."/>
            <person name="Chen C."/>
            <person name="Bauer D."/>
            <person name="Andreopoulos W."/>
            <person name="Pangilinan J."/>
            <person name="LaButti K."/>
            <person name="Riley R."/>
            <person name="Lipzen A."/>
            <person name="Clum A."/>
            <person name="Drula E."/>
            <person name="Henrissat B."/>
            <person name="Kohler A."/>
            <person name="Grigoriev I.V."/>
            <person name="Martin F.M."/>
            <person name="Hacquard S."/>
        </authorList>
    </citation>
    <scope>NUCLEOTIDE SEQUENCE [LARGE SCALE GENOMIC DNA]</scope>
    <source>
        <strain evidence="2 3">MPI-SDFR-AT-0080</strain>
    </source>
</reference>
<keyword evidence="3" id="KW-1185">Reference proteome</keyword>
<keyword evidence="1" id="KW-0560">Oxidoreductase</keyword>
<dbReference type="Proteomes" id="UP000774617">
    <property type="component" value="Unassembled WGS sequence"/>
</dbReference>